<protein>
    <submittedName>
        <fullName evidence="2">Uncharacterized protein</fullName>
    </submittedName>
</protein>
<keyword evidence="4" id="KW-1185">Reference proteome</keyword>
<proteinExistence type="predicted"/>
<feature type="compositionally biased region" description="Low complexity" evidence="1">
    <location>
        <begin position="222"/>
        <end position="231"/>
    </location>
</feature>
<dbReference type="EMBL" id="CVQH01012224">
    <property type="protein sequence ID" value="CRK20983.1"/>
    <property type="molecule type" value="Genomic_DNA"/>
</dbReference>
<gene>
    <name evidence="2" type="ORF">BN1708_003349</name>
    <name evidence="3" type="ORF">HYQ45_006538</name>
</gene>
<evidence type="ECO:0000313" key="2">
    <source>
        <dbReference type="EMBL" id="CRK20983.1"/>
    </source>
</evidence>
<dbReference type="OrthoDB" id="4851150at2759"/>
<dbReference type="AlphaFoldDB" id="A0A0G4LG23"/>
<dbReference type="EMBL" id="JAEMWZ010000117">
    <property type="protein sequence ID" value="KAG7135726.1"/>
    <property type="molecule type" value="Genomic_DNA"/>
</dbReference>
<reference evidence="2 4" key="1">
    <citation type="submission" date="2015-05" db="EMBL/GenBank/DDBJ databases">
        <authorList>
            <person name="Wang D.B."/>
            <person name="Wang M."/>
        </authorList>
    </citation>
    <scope>NUCLEOTIDE SEQUENCE [LARGE SCALE GENOMIC DNA]</scope>
    <source>
        <strain evidence="2">VL1</strain>
    </source>
</reference>
<feature type="compositionally biased region" description="Basic and acidic residues" evidence="1">
    <location>
        <begin position="237"/>
        <end position="246"/>
    </location>
</feature>
<dbReference type="Proteomes" id="UP000044602">
    <property type="component" value="Unassembled WGS sequence"/>
</dbReference>
<evidence type="ECO:0000313" key="4">
    <source>
        <dbReference type="Proteomes" id="UP000044602"/>
    </source>
</evidence>
<organism evidence="2 4">
    <name type="scientific">Verticillium longisporum</name>
    <name type="common">Verticillium dahliae var. longisporum</name>
    <dbReference type="NCBI Taxonomy" id="100787"/>
    <lineage>
        <taxon>Eukaryota</taxon>
        <taxon>Fungi</taxon>
        <taxon>Dikarya</taxon>
        <taxon>Ascomycota</taxon>
        <taxon>Pezizomycotina</taxon>
        <taxon>Sordariomycetes</taxon>
        <taxon>Hypocreomycetidae</taxon>
        <taxon>Glomerellales</taxon>
        <taxon>Plectosphaerellaceae</taxon>
        <taxon>Verticillium</taxon>
    </lineage>
</organism>
<feature type="non-terminal residue" evidence="2">
    <location>
        <position position="246"/>
    </location>
</feature>
<evidence type="ECO:0000313" key="3">
    <source>
        <dbReference type="EMBL" id="KAG7135726.1"/>
    </source>
</evidence>
<sequence>MSRRSSSTSSSSSSSSGSSSYASTARHSSSRSSSSKTSRSSVITVAPIRSDNNLALSFMKYTCGAHPFRQLAVQKKRTDYVEEGHDYGNNTPLYVDRYDIHYSWVRPNFEDDSISVRAASKRSSGSGRSSRSSGGRQPSSYPKMPPPPVRAMPRFTPPPPPPPPMPHTYGPRQPSPVSYMPMPMASGANDGFFDLNAPQDPMPSGPTPAFFDLGPPPPPNAPAAAPAFFNVGNGGGGDRKYEDWSD</sequence>
<feature type="compositionally biased region" description="Pro residues" evidence="1">
    <location>
        <begin position="143"/>
        <end position="166"/>
    </location>
</feature>
<dbReference type="Proteomes" id="UP000689129">
    <property type="component" value="Unassembled WGS sequence"/>
</dbReference>
<feature type="region of interest" description="Disordered" evidence="1">
    <location>
        <begin position="1"/>
        <end position="42"/>
    </location>
</feature>
<reference evidence="3" key="2">
    <citation type="journal article" date="2021" name="Mol. Plant Pathol.">
        <title>A 20-kb lineage-specific genomic region tames virulence in pathogenic amphidiploid Verticillium longisporum.</title>
        <authorList>
            <person name="Harting R."/>
            <person name="Starke J."/>
            <person name="Kusch H."/>
            <person name="Poggeler S."/>
            <person name="Maurus I."/>
            <person name="Schluter R."/>
            <person name="Landesfeind M."/>
            <person name="Bulla I."/>
            <person name="Nowrousian M."/>
            <person name="de Jonge R."/>
            <person name="Stahlhut G."/>
            <person name="Hoff K.J."/>
            <person name="Asshauer K.P."/>
            <person name="Thurmer A."/>
            <person name="Stanke M."/>
            <person name="Daniel R."/>
            <person name="Morgenstern B."/>
            <person name="Thomma B.P.H.J."/>
            <person name="Kronstad J.W."/>
            <person name="Braus-Stromeyer S.A."/>
            <person name="Braus G.H."/>
        </authorList>
    </citation>
    <scope>NUCLEOTIDE SEQUENCE</scope>
    <source>
        <strain evidence="3">Vl32</strain>
    </source>
</reference>
<accession>A0A0G4LG23</accession>
<evidence type="ECO:0000256" key="1">
    <source>
        <dbReference type="SAM" id="MobiDB-lite"/>
    </source>
</evidence>
<name>A0A0G4LG23_VERLO</name>
<feature type="compositionally biased region" description="Low complexity" evidence="1">
    <location>
        <begin position="1"/>
        <end position="41"/>
    </location>
</feature>
<feature type="compositionally biased region" description="Low complexity" evidence="1">
    <location>
        <begin position="121"/>
        <end position="142"/>
    </location>
</feature>
<feature type="region of interest" description="Disordered" evidence="1">
    <location>
        <begin position="116"/>
        <end position="246"/>
    </location>
</feature>